<dbReference type="Proteomes" id="UP001501490">
    <property type="component" value="Unassembled WGS sequence"/>
</dbReference>
<proteinExistence type="predicted"/>
<comment type="caution">
    <text evidence="1">The sequence shown here is derived from an EMBL/GenBank/DDBJ whole genome shotgun (WGS) entry which is preliminary data.</text>
</comment>
<dbReference type="RefSeq" id="WP_344802599.1">
    <property type="nucleotide sequence ID" value="NZ_BAABAB010000009.1"/>
</dbReference>
<keyword evidence="2" id="KW-1185">Reference proteome</keyword>
<protein>
    <recommendedName>
        <fullName evidence="3">Plasmid replication, integration and excision activator</fullName>
    </recommendedName>
</protein>
<dbReference type="EMBL" id="BAABAB010000009">
    <property type="protein sequence ID" value="GAA3612692.1"/>
    <property type="molecule type" value="Genomic_DNA"/>
</dbReference>
<accession>A0ABP6ZKE2</accession>
<evidence type="ECO:0008006" key="3">
    <source>
        <dbReference type="Google" id="ProtNLM"/>
    </source>
</evidence>
<reference evidence="2" key="1">
    <citation type="journal article" date="2019" name="Int. J. Syst. Evol. Microbiol.">
        <title>The Global Catalogue of Microorganisms (GCM) 10K type strain sequencing project: providing services to taxonomists for standard genome sequencing and annotation.</title>
        <authorList>
            <consortium name="The Broad Institute Genomics Platform"/>
            <consortium name="The Broad Institute Genome Sequencing Center for Infectious Disease"/>
            <person name="Wu L."/>
            <person name="Ma J."/>
        </authorList>
    </citation>
    <scope>NUCLEOTIDE SEQUENCE [LARGE SCALE GENOMIC DNA]</scope>
    <source>
        <strain evidence="2">JCM 16929</strain>
    </source>
</reference>
<evidence type="ECO:0000313" key="2">
    <source>
        <dbReference type="Proteomes" id="UP001501490"/>
    </source>
</evidence>
<sequence length="130" mass="13804">MGVSGPYQVQCVELFPQGLGAIGDVGRCHELGGSPENRGQARDKTTGLPLWTVEVVDFDPATRSESRTFRVTIAAAVRPVLPDPLPGTPVRPVILEGLTVAMYVTRFAKLGYSLRATGLSPVLGDSKRAA</sequence>
<name>A0ABP6ZKE2_9ACTN</name>
<organism evidence="1 2">
    <name type="scientific">Microlunatus ginsengisoli</name>
    <dbReference type="NCBI Taxonomy" id="363863"/>
    <lineage>
        <taxon>Bacteria</taxon>
        <taxon>Bacillati</taxon>
        <taxon>Actinomycetota</taxon>
        <taxon>Actinomycetes</taxon>
        <taxon>Propionibacteriales</taxon>
        <taxon>Propionibacteriaceae</taxon>
        <taxon>Microlunatus</taxon>
    </lineage>
</organism>
<gene>
    <name evidence="1" type="ORF">GCM10022236_13070</name>
</gene>
<evidence type="ECO:0000313" key="1">
    <source>
        <dbReference type="EMBL" id="GAA3612692.1"/>
    </source>
</evidence>